<evidence type="ECO:0000256" key="1">
    <source>
        <dbReference type="SAM" id="MobiDB-lite"/>
    </source>
</evidence>
<feature type="compositionally biased region" description="Basic and acidic residues" evidence="1">
    <location>
        <begin position="23"/>
        <end position="32"/>
    </location>
</feature>
<gene>
    <name evidence="2" type="ORF">NDU88_005261</name>
</gene>
<accession>A0AAV7RLL5</accession>
<evidence type="ECO:0000313" key="3">
    <source>
        <dbReference type="Proteomes" id="UP001066276"/>
    </source>
</evidence>
<dbReference type="EMBL" id="JANPWB010000009">
    <property type="protein sequence ID" value="KAJ1152486.1"/>
    <property type="molecule type" value="Genomic_DNA"/>
</dbReference>
<keyword evidence="3" id="KW-1185">Reference proteome</keyword>
<feature type="region of interest" description="Disordered" evidence="1">
    <location>
        <begin position="1"/>
        <end position="113"/>
    </location>
</feature>
<dbReference type="Proteomes" id="UP001066276">
    <property type="component" value="Chromosome 5"/>
</dbReference>
<proteinExistence type="predicted"/>
<sequence length="113" mass="12636">MKTPLFGGAEHRRSRNQQKSLKKIADPGELCKKSRHASGEAWPLQVRGAEQGEAGGRREVKERAGKTKGHCTGSTGRKGGEIVGRDPRRKKTQKKREREKDKDSGKTYMHTNI</sequence>
<name>A0AAV7RLL5_PLEWA</name>
<organism evidence="2 3">
    <name type="scientific">Pleurodeles waltl</name>
    <name type="common">Iberian ribbed newt</name>
    <dbReference type="NCBI Taxonomy" id="8319"/>
    <lineage>
        <taxon>Eukaryota</taxon>
        <taxon>Metazoa</taxon>
        <taxon>Chordata</taxon>
        <taxon>Craniata</taxon>
        <taxon>Vertebrata</taxon>
        <taxon>Euteleostomi</taxon>
        <taxon>Amphibia</taxon>
        <taxon>Batrachia</taxon>
        <taxon>Caudata</taxon>
        <taxon>Salamandroidea</taxon>
        <taxon>Salamandridae</taxon>
        <taxon>Pleurodelinae</taxon>
        <taxon>Pleurodeles</taxon>
    </lineage>
</organism>
<dbReference type="AlphaFoldDB" id="A0AAV7RLL5"/>
<feature type="compositionally biased region" description="Basic residues" evidence="1">
    <location>
        <begin position="12"/>
        <end position="22"/>
    </location>
</feature>
<protein>
    <submittedName>
        <fullName evidence="2">Uncharacterized protein</fullName>
    </submittedName>
</protein>
<reference evidence="2" key="1">
    <citation type="journal article" date="2022" name="bioRxiv">
        <title>Sequencing and chromosome-scale assembly of the giantPleurodeles waltlgenome.</title>
        <authorList>
            <person name="Brown T."/>
            <person name="Elewa A."/>
            <person name="Iarovenko S."/>
            <person name="Subramanian E."/>
            <person name="Araus A.J."/>
            <person name="Petzold A."/>
            <person name="Susuki M."/>
            <person name="Suzuki K.-i.T."/>
            <person name="Hayashi T."/>
            <person name="Toyoda A."/>
            <person name="Oliveira C."/>
            <person name="Osipova E."/>
            <person name="Leigh N.D."/>
            <person name="Simon A."/>
            <person name="Yun M.H."/>
        </authorList>
    </citation>
    <scope>NUCLEOTIDE SEQUENCE</scope>
    <source>
        <strain evidence="2">20211129_DDA</strain>
        <tissue evidence="2">Liver</tissue>
    </source>
</reference>
<feature type="compositionally biased region" description="Basic and acidic residues" evidence="1">
    <location>
        <begin position="55"/>
        <end position="65"/>
    </location>
</feature>
<feature type="compositionally biased region" description="Basic and acidic residues" evidence="1">
    <location>
        <begin position="96"/>
        <end position="105"/>
    </location>
</feature>
<comment type="caution">
    <text evidence="2">The sequence shown here is derived from an EMBL/GenBank/DDBJ whole genome shotgun (WGS) entry which is preliminary data.</text>
</comment>
<evidence type="ECO:0000313" key="2">
    <source>
        <dbReference type="EMBL" id="KAJ1152486.1"/>
    </source>
</evidence>